<dbReference type="GO" id="GO:0005662">
    <property type="term" value="C:DNA replication factor A complex"/>
    <property type="evidence" value="ECO:0007669"/>
    <property type="project" value="TreeGrafter"/>
</dbReference>
<dbReference type="EMBL" id="FMSP01000005">
    <property type="protein sequence ID" value="SCV70343.1"/>
    <property type="molecule type" value="Genomic_DNA"/>
</dbReference>
<protein>
    <submittedName>
        <fullName evidence="4">BQ2448_1737 protein</fullName>
    </submittedName>
</protein>
<dbReference type="GO" id="GO:0006284">
    <property type="term" value="P:base-excision repair"/>
    <property type="evidence" value="ECO:0007669"/>
    <property type="project" value="TreeGrafter"/>
</dbReference>
<evidence type="ECO:0000256" key="2">
    <source>
        <dbReference type="ARBA" id="ARBA00009761"/>
    </source>
</evidence>
<keyword evidence="3" id="KW-0539">Nucleus</keyword>
<dbReference type="Proteomes" id="UP000198372">
    <property type="component" value="Unassembled WGS sequence"/>
</dbReference>
<comment type="subcellular location">
    <subcellularLocation>
        <location evidence="1">Nucleus</location>
    </subcellularLocation>
</comment>
<evidence type="ECO:0000256" key="1">
    <source>
        <dbReference type="ARBA" id="ARBA00004123"/>
    </source>
</evidence>
<gene>
    <name evidence="4" type="ORF">BQ2448_1737</name>
</gene>
<comment type="similarity">
    <text evidence="2">Belongs to the replication factor A protein 3 family.</text>
</comment>
<dbReference type="GO" id="GO:0003684">
    <property type="term" value="F:damaged DNA binding"/>
    <property type="evidence" value="ECO:0007669"/>
    <property type="project" value="TreeGrafter"/>
</dbReference>
<dbReference type="InterPro" id="IPR012340">
    <property type="entry name" value="NA-bd_OB-fold"/>
</dbReference>
<dbReference type="GO" id="GO:0006289">
    <property type="term" value="P:nucleotide-excision repair"/>
    <property type="evidence" value="ECO:0007669"/>
    <property type="project" value="TreeGrafter"/>
</dbReference>
<dbReference type="GO" id="GO:0003697">
    <property type="term" value="F:single-stranded DNA binding"/>
    <property type="evidence" value="ECO:0007669"/>
    <property type="project" value="TreeGrafter"/>
</dbReference>
<dbReference type="SUPFAM" id="SSF50249">
    <property type="entry name" value="Nucleic acid-binding proteins"/>
    <property type="match status" value="1"/>
</dbReference>
<dbReference type="AlphaFoldDB" id="A0A238FEA2"/>
<dbReference type="PANTHER" id="PTHR15114:SF1">
    <property type="entry name" value="REPLICATION PROTEIN A 14 KDA SUBUNIT"/>
    <property type="match status" value="1"/>
</dbReference>
<dbReference type="STRING" id="269621.A0A238FEA2"/>
<dbReference type="GO" id="GO:0035861">
    <property type="term" value="C:site of double-strand break"/>
    <property type="evidence" value="ECO:0007669"/>
    <property type="project" value="TreeGrafter"/>
</dbReference>
<dbReference type="Pfam" id="PF08661">
    <property type="entry name" value="Rep_fac-A_3"/>
    <property type="match status" value="1"/>
</dbReference>
<sequence>MERPTPRVNSVGLSQMGAGKVVRVIGKVISVRSSSKHYRRLSSVTADMAPSQRTQLDGDHAILELSDRGQVKVKLSRTANLADAYVEVIGKIDGEGSMTELSSCNMGSSIDMPLLEKVTELWAQYPNIFPSETE</sequence>
<keyword evidence="5" id="KW-1185">Reference proteome</keyword>
<dbReference type="InterPro" id="IPR013970">
    <property type="entry name" value="Rfa2"/>
</dbReference>
<organism evidence="4 5">
    <name type="scientific">Microbotryum intermedium</name>
    <dbReference type="NCBI Taxonomy" id="269621"/>
    <lineage>
        <taxon>Eukaryota</taxon>
        <taxon>Fungi</taxon>
        <taxon>Dikarya</taxon>
        <taxon>Basidiomycota</taxon>
        <taxon>Pucciniomycotina</taxon>
        <taxon>Microbotryomycetes</taxon>
        <taxon>Microbotryales</taxon>
        <taxon>Microbotryaceae</taxon>
        <taxon>Microbotryum</taxon>
    </lineage>
</organism>
<accession>A0A238FEA2</accession>
<dbReference type="GO" id="GO:0006298">
    <property type="term" value="P:mismatch repair"/>
    <property type="evidence" value="ECO:0007669"/>
    <property type="project" value="TreeGrafter"/>
</dbReference>
<proteinExistence type="inferred from homology"/>
<dbReference type="Gene3D" id="2.40.50.140">
    <property type="entry name" value="Nucleic acid-binding proteins"/>
    <property type="match status" value="1"/>
</dbReference>
<dbReference type="GO" id="GO:0000724">
    <property type="term" value="P:double-strand break repair via homologous recombination"/>
    <property type="evidence" value="ECO:0007669"/>
    <property type="project" value="TreeGrafter"/>
</dbReference>
<evidence type="ECO:0000313" key="4">
    <source>
        <dbReference type="EMBL" id="SCV70343.1"/>
    </source>
</evidence>
<dbReference type="GO" id="GO:0006260">
    <property type="term" value="P:DNA replication"/>
    <property type="evidence" value="ECO:0007669"/>
    <property type="project" value="InterPro"/>
</dbReference>
<dbReference type="OrthoDB" id="188186at2759"/>
<dbReference type="PANTHER" id="PTHR15114">
    <property type="entry name" value="REPLICATION PROTEIN A3"/>
    <property type="match status" value="1"/>
</dbReference>
<evidence type="ECO:0000256" key="3">
    <source>
        <dbReference type="ARBA" id="ARBA00023242"/>
    </source>
</evidence>
<name>A0A238FEA2_9BASI</name>
<evidence type="ECO:0000313" key="5">
    <source>
        <dbReference type="Proteomes" id="UP000198372"/>
    </source>
</evidence>
<reference evidence="5" key="1">
    <citation type="submission" date="2016-09" db="EMBL/GenBank/DDBJ databases">
        <authorList>
            <person name="Jeantristanb JTB J.-T."/>
            <person name="Ricardo R."/>
        </authorList>
    </citation>
    <scope>NUCLEOTIDE SEQUENCE [LARGE SCALE GENOMIC DNA]</scope>
</reference>